<gene>
    <name evidence="1" type="ORF">NO713_00702</name>
</gene>
<sequence>MKLSSDIKIPFPRPLVFNTYRDRLIEVVNLLPPKNAVKLVSRRVEGDTVYTVYDWESSEDVPALFEDILKYDKLRWTESDTWNGQNFTLDWHIKTQAFTEAFHCSGKNTFLEDKNSTLIQTRGEIELDPDKLEGIPVFLRSQLANVFEEVLGKKLEPNLIEMGKGVQKYLEKHK</sequence>
<keyword evidence="2" id="KW-1185">Reference proteome</keyword>
<accession>A0A9W4CUM2</accession>
<evidence type="ECO:0000313" key="2">
    <source>
        <dbReference type="Proteomes" id="UP001153719"/>
    </source>
</evidence>
<dbReference type="AlphaFoldDB" id="A0A9W4CUM2"/>
<dbReference type="Proteomes" id="UP001153719">
    <property type="component" value="Chromosome"/>
</dbReference>
<organism evidence="1 2">
    <name type="scientific">Planktothrix pseudagardhii</name>
    <dbReference type="NCBI Taxonomy" id="132604"/>
    <lineage>
        <taxon>Bacteria</taxon>
        <taxon>Bacillati</taxon>
        <taxon>Cyanobacteriota</taxon>
        <taxon>Cyanophyceae</taxon>
        <taxon>Oscillatoriophycideae</taxon>
        <taxon>Oscillatoriales</taxon>
        <taxon>Microcoleaceae</taxon>
        <taxon>Planktothrix</taxon>
    </lineage>
</organism>
<dbReference type="EMBL" id="LR882967">
    <property type="protein sequence ID" value="CAD5921642.1"/>
    <property type="molecule type" value="Genomic_DNA"/>
</dbReference>
<reference evidence="1" key="1">
    <citation type="submission" date="2020-09" db="EMBL/GenBank/DDBJ databases">
        <authorList>
            <person name="Blom J."/>
        </authorList>
    </citation>
    <scope>NUCLEOTIDE SEQUENCE</scope>
    <source>
        <strain evidence="1">No.713</strain>
    </source>
</reference>
<proteinExistence type="predicted"/>
<dbReference type="KEGG" id="ppsu:NO713_00702"/>
<protein>
    <submittedName>
        <fullName evidence="1">Uncharacterized protein</fullName>
    </submittedName>
</protein>
<name>A0A9W4CUM2_9CYAN</name>
<dbReference type="RefSeq" id="WP_190517979.1">
    <property type="nucleotide sequence ID" value="NZ_LR882967.1"/>
</dbReference>
<evidence type="ECO:0000313" key="1">
    <source>
        <dbReference type="EMBL" id="CAD5921642.1"/>
    </source>
</evidence>